<dbReference type="Proteomes" id="UP000229327">
    <property type="component" value="Segment"/>
</dbReference>
<evidence type="ECO:0000313" key="1">
    <source>
        <dbReference type="EMBL" id="ANU79687.1"/>
    </source>
</evidence>
<reference evidence="1 2" key="1">
    <citation type="submission" date="2016-07" db="EMBL/GenBank/DDBJ databases">
        <authorList>
            <person name="Conboy A.J."/>
            <person name="Conboy D.B."/>
            <person name="Dunbar D."/>
            <person name="Moy E.A."/>
            <person name="Schaff J.E."/>
            <person name="Dashiell C.L."/>
            <person name="Macialek J.A."/>
            <person name="Page S.T."/>
            <person name="Bradley K.W."/>
            <person name="Asai D.J."/>
            <person name="Bowman C.A."/>
            <person name="Russell D.A."/>
            <person name="Pope W.H."/>
            <person name="Jacobs-Sera D."/>
            <person name="Hendrix R.W."/>
            <person name="Hatfull G.F."/>
        </authorList>
    </citation>
    <scope>NUCLEOTIDE SEQUENCE [LARGE SCALE GENOMIC DNA]</scope>
</reference>
<name>A0A1B1SG80_9CAUD</name>
<evidence type="ECO:0000313" key="2">
    <source>
        <dbReference type="Proteomes" id="UP000229327"/>
    </source>
</evidence>
<protein>
    <submittedName>
        <fullName evidence="1">Uncharacterized protein</fullName>
    </submittedName>
</protein>
<gene>
    <name evidence="1" type="ORF">SEA_CONBOY_85</name>
</gene>
<proteinExistence type="predicted"/>
<organism evidence="1 2">
    <name type="scientific">Arthrobacter phage Conboy</name>
    <dbReference type="NCBI Taxonomy" id="1873902"/>
    <lineage>
        <taxon>Viruses</taxon>
        <taxon>Duplodnaviria</taxon>
        <taxon>Heunggongvirae</taxon>
        <taxon>Uroviricota</taxon>
        <taxon>Caudoviricetes</taxon>
        <taxon>Klausavirus</taxon>
        <taxon>Klausavirus princesstrina</taxon>
    </lineage>
</organism>
<accession>A0A1B1SG80</accession>
<sequence length="99" mass="10865">MATEVYTPEPVQGHRMKPDIEIDEQGVTWLLIETNNGSYKANHATMTAPPPVADPISVRMGFDPGSVDPSRVLWGKNAYATFAPEPKAYFDGVYIGKVL</sequence>
<dbReference type="EMBL" id="KX522650">
    <property type="protein sequence ID" value="ANU79687.1"/>
    <property type="molecule type" value="Genomic_DNA"/>
</dbReference>